<dbReference type="EMBL" id="AP014963">
    <property type="protein sequence ID" value="BAT01569.1"/>
    <property type="molecule type" value="Genomic_DNA"/>
</dbReference>
<dbReference type="Proteomes" id="UP000059680">
    <property type="component" value="Chromosome 7"/>
</dbReference>
<reference evidence="2 3" key="2">
    <citation type="journal article" date="2013" name="Plant Cell Physiol.">
        <title>Rice Annotation Project Database (RAP-DB): an integrative and interactive database for rice genomics.</title>
        <authorList>
            <person name="Sakai H."/>
            <person name="Lee S.S."/>
            <person name="Tanaka T."/>
            <person name="Numa H."/>
            <person name="Kim J."/>
            <person name="Kawahara Y."/>
            <person name="Wakimoto H."/>
            <person name="Yang C.C."/>
            <person name="Iwamoto M."/>
            <person name="Abe T."/>
            <person name="Yamada Y."/>
            <person name="Muto A."/>
            <person name="Inokuchi H."/>
            <person name="Ikemura T."/>
            <person name="Matsumoto T."/>
            <person name="Sasaki T."/>
            <person name="Itoh T."/>
        </authorList>
    </citation>
    <scope>NUCLEOTIDE SEQUENCE [LARGE SCALE GENOMIC DNA]</scope>
    <source>
        <strain evidence="3">cv. Nipponbare</strain>
    </source>
</reference>
<dbReference type="InParanoid" id="A0A0P0X5V0"/>
<dbReference type="PaxDb" id="39947-A0A0P0X5V0"/>
<name>A0A0P0X5V0_ORYSJ</name>
<feature type="region of interest" description="Disordered" evidence="1">
    <location>
        <begin position="106"/>
        <end position="125"/>
    </location>
</feature>
<gene>
    <name evidence="2" type="ordered locus">Os07g0492800</name>
    <name evidence="2" type="ORF">OSNPB_070492800</name>
</gene>
<accession>A0A0P0X5V0</accession>
<keyword evidence="3" id="KW-1185">Reference proteome</keyword>
<sequence>MKECKIYCVGFTWRLAKLNPTTPLGRSWNRVESKLKRGLQEQSAAAGLRHGVAETDMRYPAALYSTQTKLSVGNNSNIAYANAAGHTLECELEFVLVQETKAVAGSLDNQNSEEEGQRCLTDGGSAAAAGTHWTRTEELAEGSGGGKLTRASLQVAWRELDRPICVRFNAHSVRRVRQGIQTAHTVLDCWEGEQLLVEP</sequence>
<evidence type="ECO:0000256" key="1">
    <source>
        <dbReference type="SAM" id="MobiDB-lite"/>
    </source>
</evidence>
<protein>
    <submittedName>
        <fullName evidence="2">Os07g0492800 protein</fullName>
    </submittedName>
</protein>
<evidence type="ECO:0000313" key="3">
    <source>
        <dbReference type="Proteomes" id="UP000059680"/>
    </source>
</evidence>
<organism evidence="2 3">
    <name type="scientific">Oryza sativa subsp. japonica</name>
    <name type="common">Rice</name>
    <dbReference type="NCBI Taxonomy" id="39947"/>
    <lineage>
        <taxon>Eukaryota</taxon>
        <taxon>Viridiplantae</taxon>
        <taxon>Streptophyta</taxon>
        <taxon>Embryophyta</taxon>
        <taxon>Tracheophyta</taxon>
        <taxon>Spermatophyta</taxon>
        <taxon>Magnoliopsida</taxon>
        <taxon>Liliopsida</taxon>
        <taxon>Poales</taxon>
        <taxon>Poaceae</taxon>
        <taxon>BOP clade</taxon>
        <taxon>Oryzoideae</taxon>
        <taxon>Oryzeae</taxon>
        <taxon>Oryzinae</taxon>
        <taxon>Oryza</taxon>
        <taxon>Oryza sativa</taxon>
    </lineage>
</organism>
<reference evidence="3" key="1">
    <citation type="journal article" date="2005" name="Nature">
        <title>The map-based sequence of the rice genome.</title>
        <authorList>
            <consortium name="International rice genome sequencing project (IRGSP)"/>
            <person name="Matsumoto T."/>
            <person name="Wu J."/>
            <person name="Kanamori H."/>
            <person name="Katayose Y."/>
            <person name="Fujisawa M."/>
            <person name="Namiki N."/>
            <person name="Mizuno H."/>
            <person name="Yamamoto K."/>
            <person name="Antonio B.A."/>
            <person name="Baba T."/>
            <person name="Sakata K."/>
            <person name="Nagamura Y."/>
            <person name="Aoki H."/>
            <person name="Arikawa K."/>
            <person name="Arita K."/>
            <person name="Bito T."/>
            <person name="Chiden Y."/>
            <person name="Fujitsuka N."/>
            <person name="Fukunaka R."/>
            <person name="Hamada M."/>
            <person name="Harada C."/>
            <person name="Hayashi A."/>
            <person name="Hijishita S."/>
            <person name="Honda M."/>
            <person name="Hosokawa S."/>
            <person name="Ichikawa Y."/>
            <person name="Idonuma A."/>
            <person name="Iijima M."/>
            <person name="Ikeda M."/>
            <person name="Ikeno M."/>
            <person name="Ito K."/>
            <person name="Ito S."/>
            <person name="Ito T."/>
            <person name="Ito Y."/>
            <person name="Ito Y."/>
            <person name="Iwabuchi A."/>
            <person name="Kamiya K."/>
            <person name="Karasawa W."/>
            <person name="Kurita K."/>
            <person name="Katagiri S."/>
            <person name="Kikuta A."/>
            <person name="Kobayashi H."/>
            <person name="Kobayashi N."/>
            <person name="Machita K."/>
            <person name="Maehara T."/>
            <person name="Masukawa M."/>
            <person name="Mizubayashi T."/>
            <person name="Mukai Y."/>
            <person name="Nagasaki H."/>
            <person name="Nagata Y."/>
            <person name="Naito S."/>
            <person name="Nakashima M."/>
            <person name="Nakama Y."/>
            <person name="Nakamichi Y."/>
            <person name="Nakamura M."/>
            <person name="Meguro A."/>
            <person name="Negishi M."/>
            <person name="Ohta I."/>
            <person name="Ohta T."/>
            <person name="Okamoto M."/>
            <person name="Ono N."/>
            <person name="Saji S."/>
            <person name="Sakaguchi M."/>
            <person name="Sakai K."/>
            <person name="Shibata M."/>
            <person name="Shimokawa T."/>
            <person name="Song J."/>
            <person name="Takazaki Y."/>
            <person name="Terasawa K."/>
            <person name="Tsugane M."/>
            <person name="Tsuji K."/>
            <person name="Ueda S."/>
            <person name="Waki K."/>
            <person name="Yamagata H."/>
            <person name="Yamamoto M."/>
            <person name="Yamamoto S."/>
            <person name="Yamane H."/>
            <person name="Yoshiki S."/>
            <person name="Yoshihara R."/>
            <person name="Yukawa K."/>
            <person name="Zhong H."/>
            <person name="Yano M."/>
            <person name="Yuan Q."/>
            <person name="Ouyang S."/>
            <person name="Liu J."/>
            <person name="Jones K.M."/>
            <person name="Gansberger K."/>
            <person name="Moffat K."/>
            <person name="Hill J."/>
            <person name="Bera J."/>
            <person name="Fadrosh D."/>
            <person name="Jin S."/>
            <person name="Johri S."/>
            <person name="Kim M."/>
            <person name="Overton L."/>
            <person name="Reardon M."/>
            <person name="Tsitrin T."/>
            <person name="Vuong H."/>
            <person name="Weaver B."/>
            <person name="Ciecko A."/>
            <person name="Tallon L."/>
            <person name="Jackson J."/>
            <person name="Pai G."/>
            <person name="Aken S.V."/>
            <person name="Utterback T."/>
            <person name="Reidmuller S."/>
            <person name="Feldblyum T."/>
            <person name="Hsiao J."/>
            <person name="Zismann V."/>
            <person name="Iobst S."/>
            <person name="de Vazeille A.R."/>
            <person name="Buell C.R."/>
            <person name="Ying K."/>
            <person name="Li Y."/>
            <person name="Lu T."/>
            <person name="Huang Y."/>
            <person name="Zhao Q."/>
            <person name="Feng Q."/>
            <person name="Zhang L."/>
            <person name="Zhu J."/>
            <person name="Weng Q."/>
            <person name="Mu J."/>
            <person name="Lu Y."/>
            <person name="Fan D."/>
            <person name="Liu Y."/>
            <person name="Guan J."/>
            <person name="Zhang Y."/>
            <person name="Yu S."/>
            <person name="Liu X."/>
            <person name="Zhang Y."/>
            <person name="Hong G."/>
            <person name="Han B."/>
            <person name="Choisne N."/>
            <person name="Demange N."/>
            <person name="Orjeda G."/>
            <person name="Samain S."/>
            <person name="Cattolico L."/>
            <person name="Pelletier E."/>
            <person name="Couloux A."/>
            <person name="Segurens B."/>
            <person name="Wincker P."/>
            <person name="D'Hont A."/>
            <person name="Scarpelli C."/>
            <person name="Weissenbach J."/>
            <person name="Salanoubat M."/>
            <person name="Quetier F."/>
            <person name="Yu Y."/>
            <person name="Kim H.R."/>
            <person name="Rambo T."/>
            <person name="Currie J."/>
            <person name="Collura K."/>
            <person name="Luo M."/>
            <person name="Yang T."/>
            <person name="Ammiraju J.S.S."/>
            <person name="Engler F."/>
            <person name="Soderlund C."/>
            <person name="Wing R.A."/>
            <person name="Palmer L.E."/>
            <person name="de la Bastide M."/>
            <person name="Spiegel L."/>
            <person name="Nascimento L."/>
            <person name="Zutavern T."/>
            <person name="O'Shaughnessy A."/>
            <person name="Dike S."/>
            <person name="Dedhia N."/>
            <person name="Preston R."/>
            <person name="Balija V."/>
            <person name="McCombie W.R."/>
            <person name="Chow T."/>
            <person name="Chen H."/>
            <person name="Chung M."/>
            <person name="Chen C."/>
            <person name="Shaw J."/>
            <person name="Wu H."/>
            <person name="Hsiao K."/>
            <person name="Chao Y."/>
            <person name="Chu M."/>
            <person name="Cheng C."/>
            <person name="Hour A."/>
            <person name="Lee P."/>
            <person name="Lin S."/>
            <person name="Lin Y."/>
            <person name="Liou J."/>
            <person name="Liu S."/>
            <person name="Hsing Y."/>
            <person name="Raghuvanshi S."/>
            <person name="Mohanty A."/>
            <person name="Bharti A.K."/>
            <person name="Gaur A."/>
            <person name="Gupta V."/>
            <person name="Kumar D."/>
            <person name="Ravi V."/>
            <person name="Vij S."/>
            <person name="Kapur A."/>
            <person name="Khurana P."/>
            <person name="Khurana P."/>
            <person name="Khurana J.P."/>
            <person name="Tyagi A.K."/>
            <person name="Gaikwad K."/>
            <person name="Singh A."/>
            <person name="Dalal V."/>
            <person name="Srivastava S."/>
            <person name="Dixit A."/>
            <person name="Pal A.K."/>
            <person name="Ghazi I.A."/>
            <person name="Yadav M."/>
            <person name="Pandit A."/>
            <person name="Bhargava A."/>
            <person name="Sureshbabu K."/>
            <person name="Batra K."/>
            <person name="Sharma T.R."/>
            <person name="Mohapatra T."/>
            <person name="Singh N.K."/>
            <person name="Messing J."/>
            <person name="Nelson A.B."/>
            <person name="Fuks G."/>
            <person name="Kavchok S."/>
            <person name="Keizer G."/>
            <person name="Linton E."/>
            <person name="Llaca V."/>
            <person name="Song R."/>
            <person name="Tanyolac B."/>
            <person name="Young S."/>
            <person name="Ho-Il K."/>
            <person name="Hahn J.H."/>
            <person name="Sangsakoo G."/>
            <person name="Vanavichit A."/>
            <person name="de Mattos Luiz.A.T."/>
            <person name="Zimmer P.D."/>
            <person name="Malone G."/>
            <person name="Dellagostin O."/>
            <person name="de Oliveira A.C."/>
            <person name="Bevan M."/>
            <person name="Bancroft I."/>
            <person name="Minx P."/>
            <person name="Cordum H."/>
            <person name="Wilson R."/>
            <person name="Cheng Z."/>
            <person name="Jin W."/>
            <person name="Jiang J."/>
            <person name="Leong S.A."/>
            <person name="Iwama H."/>
            <person name="Gojobori T."/>
            <person name="Itoh T."/>
            <person name="Niimura Y."/>
            <person name="Fujii Y."/>
            <person name="Habara T."/>
            <person name="Sakai H."/>
            <person name="Sato Y."/>
            <person name="Wilson G."/>
            <person name="Kumar K."/>
            <person name="McCouch S."/>
            <person name="Juretic N."/>
            <person name="Hoen D."/>
            <person name="Wright S."/>
            <person name="Bruskiewich R."/>
            <person name="Bureau T."/>
            <person name="Miyao A."/>
            <person name="Hirochika H."/>
            <person name="Nishikawa T."/>
            <person name="Kadowaki K."/>
            <person name="Sugiura M."/>
            <person name="Burr B."/>
            <person name="Sasaki T."/>
        </authorList>
    </citation>
    <scope>NUCLEOTIDE SEQUENCE [LARGE SCALE GENOMIC DNA]</scope>
    <source>
        <strain evidence="3">cv. Nipponbare</strain>
    </source>
</reference>
<proteinExistence type="predicted"/>
<reference evidence="2 3" key="3">
    <citation type="journal article" date="2013" name="Rice">
        <title>Improvement of the Oryza sativa Nipponbare reference genome using next generation sequence and optical map data.</title>
        <authorList>
            <person name="Kawahara Y."/>
            <person name="de la Bastide M."/>
            <person name="Hamilton J.P."/>
            <person name="Kanamori H."/>
            <person name="McCombie W.R."/>
            <person name="Ouyang S."/>
            <person name="Schwartz D.C."/>
            <person name="Tanaka T."/>
            <person name="Wu J."/>
            <person name="Zhou S."/>
            <person name="Childs K.L."/>
            <person name="Davidson R.M."/>
            <person name="Lin H."/>
            <person name="Quesada-Ocampo L."/>
            <person name="Vaillancourt B."/>
            <person name="Sakai H."/>
            <person name="Lee S.S."/>
            <person name="Kim J."/>
            <person name="Numa H."/>
            <person name="Itoh T."/>
            <person name="Buell C.R."/>
            <person name="Matsumoto T."/>
        </authorList>
    </citation>
    <scope>NUCLEOTIDE SEQUENCE [LARGE SCALE GENOMIC DNA]</scope>
    <source>
        <strain evidence="3">cv. Nipponbare</strain>
    </source>
</reference>
<evidence type="ECO:0000313" key="2">
    <source>
        <dbReference type="EMBL" id="BAT01569.1"/>
    </source>
</evidence>
<dbReference type="AlphaFoldDB" id="A0A0P0X5V0"/>